<feature type="transmembrane region" description="Helical" evidence="10">
    <location>
        <begin position="18"/>
        <end position="36"/>
    </location>
</feature>
<evidence type="ECO:0000256" key="4">
    <source>
        <dbReference type="ARBA" id="ARBA00022692"/>
    </source>
</evidence>
<evidence type="ECO:0000256" key="3">
    <source>
        <dbReference type="ARBA" id="ARBA00022448"/>
    </source>
</evidence>
<dbReference type="Gene3D" id="1.10.3370.10">
    <property type="entry name" value="SecY subunit domain"/>
    <property type="match status" value="1"/>
</dbReference>
<evidence type="ECO:0000256" key="1">
    <source>
        <dbReference type="ARBA" id="ARBA00004141"/>
    </source>
</evidence>
<dbReference type="PIRSF" id="PIRSF004557">
    <property type="entry name" value="SecY"/>
    <property type="match status" value="1"/>
</dbReference>
<dbReference type="FunFam" id="1.10.3370.10:FF:000001">
    <property type="entry name" value="Preprotein translocase subunit SecY"/>
    <property type="match status" value="1"/>
</dbReference>
<dbReference type="NCBIfam" id="TIGR00967">
    <property type="entry name" value="3a0501s007"/>
    <property type="match status" value="1"/>
</dbReference>
<dbReference type="PROSITE" id="PS00756">
    <property type="entry name" value="SECY_2"/>
    <property type="match status" value="1"/>
</dbReference>
<dbReference type="InterPro" id="IPR026593">
    <property type="entry name" value="SecY"/>
</dbReference>
<dbReference type="GO" id="GO:0016020">
    <property type="term" value="C:membrane"/>
    <property type="evidence" value="ECO:0007669"/>
    <property type="project" value="UniProtKB-SubCell"/>
</dbReference>
<keyword evidence="4 10" id="KW-0812">Transmembrane</keyword>
<keyword evidence="8 10" id="KW-0472">Membrane</keyword>
<dbReference type="InterPro" id="IPR002208">
    <property type="entry name" value="SecY/SEC61-alpha"/>
</dbReference>
<feature type="transmembrane region" description="Helical" evidence="10">
    <location>
        <begin position="209"/>
        <end position="228"/>
    </location>
</feature>
<dbReference type="PRINTS" id="PR00303">
    <property type="entry name" value="SECYTRNLCASE"/>
</dbReference>
<gene>
    <name evidence="11" type="ORF">LCGC14_1630120</name>
</gene>
<feature type="transmembrane region" description="Helical" evidence="10">
    <location>
        <begin position="114"/>
        <end position="135"/>
    </location>
</feature>
<comment type="caution">
    <text evidence="11">The sequence shown here is derived from an EMBL/GenBank/DDBJ whole genome shotgun (WGS) entry which is preliminary data.</text>
</comment>
<keyword evidence="6 10" id="KW-1133">Transmembrane helix</keyword>
<evidence type="ECO:0000256" key="9">
    <source>
        <dbReference type="ARBA" id="ARBA00039733"/>
    </source>
</evidence>
<evidence type="ECO:0000313" key="11">
    <source>
        <dbReference type="EMBL" id="KKM21967.1"/>
    </source>
</evidence>
<sequence>MLESARGFWKLPDLRKKILFTIFIIAVYRFGAAVPVPGVNVDILQKIFAQQGGSILEFLNLLSGGALARFAVFALGIMPYITASIIMQLLRVVIPKIDQWAKEGEAGERKITQWTRFMTLILAIVESVGYTFLFQAQLINAKIGGFTGFTNFNKFLIIVTLVTGTVLIMWLGELITQRGIGNGMSIIITISVLSAFPTAFVQIARINPVYLGLAIVVIVAMVVAVVIMEQGQRRVPVQYAKRVVGRKMYGGSNTYIPLKMNSAGVIPIIFASALLIFPAQVAQYFKGPVAVFLQTLFNPNSAYYLGMFALLVVFFTYFYTSITFNPKDTADNLKKYGGFIPGVRPGRATAEYINNILTRITLPGAIFLAFLAILPNIIFGALNLQTAIGAFGGAAILIIVGVSLETVRQLESQLVMRHYKGFLK</sequence>
<organism evidence="11">
    <name type="scientific">marine sediment metagenome</name>
    <dbReference type="NCBI Taxonomy" id="412755"/>
    <lineage>
        <taxon>unclassified sequences</taxon>
        <taxon>metagenomes</taxon>
        <taxon>ecological metagenomes</taxon>
    </lineage>
</organism>
<evidence type="ECO:0000256" key="8">
    <source>
        <dbReference type="ARBA" id="ARBA00023136"/>
    </source>
</evidence>
<dbReference type="PANTHER" id="PTHR10906">
    <property type="entry name" value="SECY/SEC61-ALPHA FAMILY MEMBER"/>
    <property type="match status" value="1"/>
</dbReference>
<keyword evidence="7" id="KW-0811">Translocation</keyword>
<dbReference type="EMBL" id="LAZR01013435">
    <property type="protein sequence ID" value="KKM21967.1"/>
    <property type="molecule type" value="Genomic_DNA"/>
</dbReference>
<dbReference type="HAMAP" id="MF_01465">
    <property type="entry name" value="SecY"/>
    <property type="match status" value="1"/>
</dbReference>
<feature type="transmembrane region" description="Helical" evidence="10">
    <location>
        <begin position="388"/>
        <end position="407"/>
    </location>
</feature>
<keyword evidence="5" id="KW-0653">Protein transport</keyword>
<evidence type="ECO:0000256" key="2">
    <source>
        <dbReference type="ARBA" id="ARBA00005751"/>
    </source>
</evidence>
<evidence type="ECO:0000256" key="5">
    <source>
        <dbReference type="ARBA" id="ARBA00022927"/>
    </source>
</evidence>
<dbReference type="SUPFAM" id="SSF103491">
    <property type="entry name" value="Preprotein translocase SecY subunit"/>
    <property type="match status" value="1"/>
</dbReference>
<dbReference type="GO" id="GO:0015031">
    <property type="term" value="P:protein transport"/>
    <property type="evidence" value="ECO:0007669"/>
    <property type="project" value="UniProtKB-KW"/>
</dbReference>
<feature type="transmembrane region" description="Helical" evidence="10">
    <location>
        <begin position="302"/>
        <end position="320"/>
    </location>
</feature>
<dbReference type="InterPro" id="IPR030659">
    <property type="entry name" value="SecY_CS"/>
</dbReference>
<comment type="similarity">
    <text evidence="2">Belongs to the SecY/SEC61-alpha family.</text>
</comment>
<dbReference type="Pfam" id="PF00344">
    <property type="entry name" value="SecY"/>
    <property type="match status" value="1"/>
</dbReference>
<evidence type="ECO:0000256" key="10">
    <source>
        <dbReference type="SAM" id="Phobius"/>
    </source>
</evidence>
<dbReference type="InterPro" id="IPR023201">
    <property type="entry name" value="SecY_dom_sf"/>
</dbReference>
<protein>
    <recommendedName>
        <fullName evidence="9">Protein translocase subunit SecY</fullName>
    </recommendedName>
</protein>
<feature type="transmembrane region" description="Helical" evidence="10">
    <location>
        <begin position="70"/>
        <end position="94"/>
    </location>
</feature>
<proteinExistence type="inferred from homology"/>
<evidence type="ECO:0000256" key="6">
    <source>
        <dbReference type="ARBA" id="ARBA00022989"/>
    </source>
</evidence>
<keyword evidence="3" id="KW-0813">Transport</keyword>
<feature type="transmembrane region" description="Helical" evidence="10">
    <location>
        <begin position="263"/>
        <end position="282"/>
    </location>
</feature>
<reference evidence="11" key="1">
    <citation type="journal article" date="2015" name="Nature">
        <title>Complex archaea that bridge the gap between prokaryotes and eukaryotes.</title>
        <authorList>
            <person name="Spang A."/>
            <person name="Saw J.H."/>
            <person name="Jorgensen S.L."/>
            <person name="Zaremba-Niedzwiedzka K."/>
            <person name="Martijn J."/>
            <person name="Lind A.E."/>
            <person name="van Eijk R."/>
            <person name="Schleper C."/>
            <person name="Guy L."/>
            <person name="Ettema T.J."/>
        </authorList>
    </citation>
    <scope>NUCLEOTIDE SEQUENCE</scope>
</reference>
<dbReference type="AlphaFoldDB" id="A0A0F9I318"/>
<comment type="subcellular location">
    <subcellularLocation>
        <location evidence="1">Membrane</location>
        <topology evidence="1">Multi-pass membrane protein</topology>
    </subcellularLocation>
</comment>
<evidence type="ECO:0000256" key="7">
    <source>
        <dbReference type="ARBA" id="ARBA00023010"/>
    </source>
</evidence>
<feature type="transmembrane region" description="Helical" evidence="10">
    <location>
        <begin position="155"/>
        <end position="172"/>
    </location>
</feature>
<name>A0A0F9I318_9ZZZZ</name>
<accession>A0A0F9I318</accession>
<feature type="transmembrane region" description="Helical" evidence="10">
    <location>
        <begin position="184"/>
        <end position="203"/>
    </location>
</feature>
<feature type="transmembrane region" description="Helical" evidence="10">
    <location>
        <begin position="360"/>
        <end position="382"/>
    </location>
</feature>